<evidence type="ECO:0000256" key="1">
    <source>
        <dbReference type="SAM" id="MobiDB-lite"/>
    </source>
</evidence>
<dbReference type="AlphaFoldDB" id="A0AAV3NUN1"/>
<accession>A0AAV3NUN1</accession>
<dbReference type="EMBL" id="BAABME010000286">
    <property type="protein sequence ID" value="GAA0141453.1"/>
    <property type="molecule type" value="Genomic_DNA"/>
</dbReference>
<gene>
    <name evidence="2" type="ORF">LIER_02590</name>
</gene>
<organism evidence="2 3">
    <name type="scientific">Lithospermum erythrorhizon</name>
    <name type="common">Purple gromwell</name>
    <name type="synonym">Lithospermum officinale var. erythrorhizon</name>
    <dbReference type="NCBI Taxonomy" id="34254"/>
    <lineage>
        <taxon>Eukaryota</taxon>
        <taxon>Viridiplantae</taxon>
        <taxon>Streptophyta</taxon>
        <taxon>Embryophyta</taxon>
        <taxon>Tracheophyta</taxon>
        <taxon>Spermatophyta</taxon>
        <taxon>Magnoliopsida</taxon>
        <taxon>eudicotyledons</taxon>
        <taxon>Gunneridae</taxon>
        <taxon>Pentapetalae</taxon>
        <taxon>asterids</taxon>
        <taxon>lamiids</taxon>
        <taxon>Boraginales</taxon>
        <taxon>Boraginaceae</taxon>
        <taxon>Boraginoideae</taxon>
        <taxon>Lithospermeae</taxon>
        <taxon>Lithospermum</taxon>
    </lineage>
</organism>
<comment type="caution">
    <text evidence="2">The sequence shown here is derived from an EMBL/GenBank/DDBJ whole genome shotgun (WGS) entry which is preliminary data.</text>
</comment>
<feature type="region of interest" description="Disordered" evidence="1">
    <location>
        <begin position="1"/>
        <end position="23"/>
    </location>
</feature>
<dbReference type="Proteomes" id="UP001454036">
    <property type="component" value="Unassembled WGS sequence"/>
</dbReference>
<name>A0AAV3NUN1_LITER</name>
<proteinExistence type="predicted"/>
<evidence type="ECO:0000313" key="3">
    <source>
        <dbReference type="Proteomes" id="UP001454036"/>
    </source>
</evidence>
<keyword evidence="3" id="KW-1185">Reference proteome</keyword>
<evidence type="ECO:0008006" key="4">
    <source>
        <dbReference type="Google" id="ProtNLM"/>
    </source>
</evidence>
<evidence type="ECO:0000313" key="2">
    <source>
        <dbReference type="EMBL" id="GAA0141453.1"/>
    </source>
</evidence>
<reference evidence="2 3" key="1">
    <citation type="submission" date="2024-01" db="EMBL/GenBank/DDBJ databases">
        <title>The complete chloroplast genome sequence of Lithospermum erythrorhizon: insights into the phylogenetic relationship among Boraginaceae species and the maternal lineages of purple gromwells.</title>
        <authorList>
            <person name="Okada T."/>
            <person name="Watanabe K."/>
        </authorList>
    </citation>
    <scope>NUCLEOTIDE SEQUENCE [LARGE SCALE GENOMIC DNA]</scope>
</reference>
<feature type="region of interest" description="Disordered" evidence="1">
    <location>
        <begin position="99"/>
        <end position="119"/>
    </location>
</feature>
<sequence>MPFSDRLDSVALPSSQFRPQGDNHRITPLRVSISEVFSQVQDKQLLPKLARMRGAPGKRDKNKYYEYHRQHGHDRNECMILEEEIEKLIKRGYLRGFVGQDRGGPQGRSYNPPCERDGDHQTQEVYNTGGAITKSEPISFSNTASQSYTANRNPADRVTGHVVYPLGIATLDLTVGREERENQKRPVPHKEVEEIPFNPENSERVFRVGTKEFEDVFAWGPEDMPGVDPEIAMHHLHIDSMFIPIKQRKWTFSDEKNMAILTEIEA</sequence>
<protein>
    <recommendedName>
        <fullName evidence="4">Reverse transcriptase domain-containing protein</fullName>
    </recommendedName>
</protein>